<dbReference type="OrthoDB" id="9799867at2"/>
<dbReference type="Proteomes" id="UP000254664">
    <property type="component" value="Unassembled WGS sequence"/>
</dbReference>
<dbReference type="InterPro" id="IPR005186">
    <property type="entry name" value="FlaG"/>
</dbReference>
<keyword evidence="2" id="KW-1185">Reference proteome</keyword>
<reference evidence="1 2" key="1">
    <citation type="submission" date="2018-06" db="EMBL/GenBank/DDBJ databases">
        <authorList>
            <consortium name="Pathogen Informatics"/>
            <person name="Doyle S."/>
        </authorList>
    </citation>
    <scope>NUCLEOTIDE SEQUENCE [LARGE SCALE GENOMIC DNA]</scope>
    <source>
        <strain evidence="1 2">NCTC9836</strain>
    </source>
</reference>
<dbReference type="SUPFAM" id="SSF160214">
    <property type="entry name" value="FlaG-like"/>
    <property type="match status" value="1"/>
</dbReference>
<dbReference type="Gene3D" id="3.30.160.170">
    <property type="entry name" value="FlaG-like"/>
    <property type="match status" value="1"/>
</dbReference>
<accession>A0A381J8B0</accession>
<dbReference type="PANTHER" id="PTHR37166:SF1">
    <property type="entry name" value="PROTEIN FLAG"/>
    <property type="match status" value="1"/>
</dbReference>
<dbReference type="InterPro" id="IPR035924">
    <property type="entry name" value="FlaG-like_sf"/>
</dbReference>
<keyword evidence="1" id="KW-0966">Cell projection</keyword>
<gene>
    <name evidence="1" type="primary">yvyC</name>
    <name evidence="1" type="ORF">NCTC9836_01833</name>
</gene>
<organism evidence="1 2">
    <name type="scientific">Clostridium putrefaciens</name>
    <dbReference type="NCBI Taxonomy" id="99675"/>
    <lineage>
        <taxon>Bacteria</taxon>
        <taxon>Bacillati</taxon>
        <taxon>Bacillota</taxon>
        <taxon>Clostridia</taxon>
        <taxon>Eubacteriales</taxon>
        <taxon>Clostridiaceae</taxon>
        <taxon>Clostridium</taxon>
    </lineage>
</organism>
<dbReference type="RefSeq" id="WP_115641456.1">
    <property type="nucleotide sequence ID" value="NZ_UFWZ01000001.1"/>
</dbReference>
<dbReference type="AlphaFoldDB" id="A0A381J8B0"/>
<keyword evidence="1" id="KW-0969">Cilium</keyword>
<evidence type="ECO:0000313" key="1">
    <source>
        <dbReference type="EMBL" id="SUY47500.1"/>
    </source>
</evidence>
<dbReference type="PANTHER" id="PTHR37166">
    <property type="entry name" value="PROTEIN FLAG"/>
    <property type="match status" value="1"/>
</dbReference>
<evidence type="ECO:0000313" key="2">
    <source>
        <dbReference type="Proteomes" id="UP000254664"/>
    </source>
</evidence>
<dbReference type="EMBL" id="UFWZ01000001">
    <property type="protein sequence ID" value="SUY47500.1"/>
    <property type="molecule type" value="Genomic_DNA"/>
</dbReference>
<protein>
    <submittedName>
        <fullName evidence="1">Flagellin family protein</fullName>
    </submittedName>
</protein>
<keyword evidence="1" id="KW-0282">Flagellum</keyword>
<name>A0A381J8B0_9CLOT</name>
<dbReference type="Pfam" id="PF03646">
    <property type="entry name" value="FlaG"/>
    <property type="match status" value="1"/>
</dbReference>
<sequence>MEVTGIGQRRQGSTDYVKNEIENVKVHKKVVDTPVKKINPKDKEFRERQVKMSVDKLNKFLAGEDVHVVYERHDKLNSIMIKIVNNETKEVVMELPPHKILDMVASMCEMVGIIVDKKA</sequence>
<proteinExistence type="predicted"/>